<evidence type="ECO:0000256" key="14">
    <source>
        <dbReference type="SAM" id="Phobius"/>
    </source>
</evidence>
<dbReference type="GeneID" id="81587205"/>
<feature type="compositionally biased region" description="Polar residues" evidence="13">
    <location>
        <begin position="161"/>
        <end position="170"/>
    </location>
</feature>
<keyword evidence="9" id="KW-0735">Signal-anchor</keyword>
<evidence type="ECO:0000256" key="2">
    <source>
        <dbReference type="ARBA" id="ARBA00004922"/>
    </source>
</evidence>
<evidence type="ECO:0000256" key="10">
    <source>
        <dbReference type="ARBA" id="ARBA00022989"/>
    </source>
</evidence>
<dbReference type="GO" id="GO:0005789">
    <property type="term" value="C:endoplasmic reticulum membrane"/>
    <property type="evidence" value="ECO:0007669"/>
    <property type="project" value="UniProtKB-SubCell"/>
</dbReference>
<reference evidence="16" key="1">
    <citation type="journal article" date="2023" name="IMA Fungus">
        <title>Comparative genomic study of the Penicillium genus elucidates a diverse pangenome and 15 lateral gene transfer events.</title>
        <authorList>
            <person name="Petersen C."/>
            <person name="Sorensen T."/>
            <person name="Nielsen M.R."/>
            <person name="Sondergaard T.E."/>
            <person name="Sorensen J.L."/>
            <person name="Fitzpatrick D.A."/>
            <person name="Frisvad J.C."/>
            <person name="Nielsen K.L."/>
        </authorList>
    </citation>
    <scope>NUCLEOTIDE SEQUENCE</scope>
    <source>
        <strain evidence="16">IBT 12815</strain>
    </source>
</reference>
<evidence type="ECO:0000256" key="5">
    <source>
        <dbReference type="ARBA" id="ARBA00022676"/>
    </source>
</evidence>
<feature type="transmembrane region" description="Helical" evidence="14">
    <location>
        <begin position="23"/>
        <end position="49"/>
    </location>
</feature>
<evidence type="ECO:0000256" key="11">
    <source>
        <dbReference type="ARBA" id="ARBA00023136"/>
    </source>
</evidence>
<comment type="pathway">
    <text evidence="2">Protein modification; protein glycosylation.</text>
</comment>
<evidence type="ECO:0000256" key="4">
    <source>
        <dbReference type="ARBA" id="ARBA00012583"/>
    </source>
</evidence>
<evidence type="ECO:0000256" key="9">
    <source>
        <dbReference type="ARBA" id="ARBA00022968"/>
    </source>
</evidence>
<keyword evidence="17" id="KW-1185">Reference proteome</keyword>
<feature type="domain" description="Glycosyltransferase 2-like" evidence="15">
    <location>
        <begin position="213"/>
        <end position="312"/>
    </location>
</feature>
<protein>
    <recommendedName>
        <fullName evidence="4">dolichyl-phosphate beta-glucosyltransferase</fullName>
        <ecNumber evidence="4">2.4.1.117</ecNumber>
    </recommendedName>
</protein>
<dbReference type="GO" id="GO:0006487">
    <property type="term" value="P:protein N-linked glycosylation"/>
    <property type="evidence" value="ECO:0007669"/>
    <property type="project" value="TreeGrafter"/>
</dbReference>
<feature type="region of interest" description="Disordered" evidence="13">
    <location>
        <begin position="138"/>
        <end position="170"/>
    </location>
</feature>
<dbReference type="InterPro" id="IPR035518">
    <property type="entry name" value="DPG_synthase"/>
</dbReference>
<evidence type="ECO:0000256" key="6">
    <source>
        <dbReference type="ARBA" id="ARBA00022679"/>
    </source>
</evidence>
<keyword evidence="8" id="KW-0256">Endoplasmic reticulum</keyword>
<dbReference type="EMBL" id="JAQJAE010000003">
    <property type="protein sequence ID" value="KAJ5602950.1"/>
    <property type="molecule type" value="Genomic_DNA"/>
</dbReference>
<feature type="compositionally biased region" description="Polar residues" evidence="13">
    <location>
        <begin position="138"/>
        <end position="147"/>
    </location>
</feature>
<evidence type="ECO:0000256" key="3">
    <source>
        <dbReference type="ARBA" id="ARBA00006739"/>
    </source>
</evidence>
<dbReference type="CDD" id="cd04188">
    <property type="entry name" value="DPG_synthase"/>
    <property type="match status" value="1"/>
</dbReference>
<sequence length="687" mass="76570">MAAAWGEICRQCVNTAVEIPVQILLIAALATLLGLFVLFSLFIFFVAPVPREPLPEEKRYRTLAKDGSLTDPEPLPCWLESPDAKKSTDKAITAHTIAPAELFMSVVVPAYNEEDRLTGMLEEAVNYLESMYGNTASAIARASSPSTRETRSMRKRKPNEDTTSGAAGSTSDRGWEIILVSDGSTDRTEEVAFRFARDHQLSLHPKGHAGPWTPQAAEGVHIPPGTIRVVNLTHNRGKGGAVTHGMRHVRGQYVVFADADGASKFTDLGKLVGACRDVEDSKGRAVAVGSRAHMVGSEAVVKRSKLRNFLMHSFHLILWLMTPPKTATIKDTQCGFKLFSRSALPYIVPYMHSEGWIFDVEMLMLAEFARIPVAEVPVGWREVKGSKLNVLRDSIGMAWGLAVLRAAWSLAHLESREADMKPDLPTSISPSRLLQLPAELRLKIYEYALDVPNEYLVSKPMIVLGDHGNTFTARGQYRALSMSPHWVGEDGTARKLLAVNRQLHDEAEDYLYSTHTLFLRNSFNLDRLADFLDTLSATARARIRSVGFEVFFFVHTQTGVPKRTLKQYEAAARLLSEKLPLWNSVLLYLDPRYYYPSANVGGRDLTARGVFDLATRFGTWCKDVSFYPLPNGDHHLLDEAQQFVWRSRSPLRQPDSRRSIKGCSAWSLDFKKNLVTPSRVRPASSVC</sequence>
<keyword evidence="6 16" id="KW-0808">Transferase</keyword>
<evidence type="ECO:0000256" key="7">
    <source>
        <dbReference type="ARBA" id="ARBA00022692"/>
    </source>
</evidence>
<evidence type="ECO:0000313" key="16">
    <source>
        <dbReference type="EMBL" id="KAJ5602950.1"/>
    </source>
</evidence>
<evidence type="ECO:0000256" key="1">
    <source>
        <dbReference type="ARBA" id="ARBA00004389"/>
    </source>
</evidence>
<comment type="subcellular location">
    <subcellularLocation>
        <location evidence="1">Endoplasmic reticulum membrane</location>
        <topology evidence="1">Single-pass membrane protein</topology>
    </subcellularLocation>
</comment>
<dbReference type="PANTHER" id="PTHR10859">
    <property type="entry name" value="GLYCOSYL TRANSFERASE"/>
    <property type="match status" value="1"/>
</dbReference>
<dbReference type="EC" id="2.4.1.117" evidence="4"/>
<evidence type="ECO:0000256" key="8">
    <source>
        <dbReference type="ARBA" id="ARBA00022824"/>
    </source>
</evidence>
<dbReference type="GO" id="GO:0004581">
    <property type="term" value="F:dolichyl-phosphate beta-glucosyltransferase activity"/>
    <property type="evidence" value="ECO:0007669"/>
    <property type="project" value="UniProtKB-EC"/>
</dbReference>
<keyword evidence="5" id="KW-0328">Glycosyltransferase</keyword>
<keyword evidence="10 14" id="KW-1133">Transmembrane helix</keyword>
<dbReference type="Gene3D" id="3.90.550.10">
    <property type="entry name" value="Spore Coat Polysaccharide Biosynthesis Protein SpsA, Chain A"/>
    <property type="match status" value="1"/>
</dbReference>
<keyword evidence="11 14" id="KW-0472">Membrane</keyword>
<proteinExistence type="inferred from homology"/>
<dbReference type="PANTHER" id="PTHR10859:SF91">
    <property type="entry name" value="DOLICHYL-PHOSPHATE BETA-GLUCOSYLTRANSFERASE"/>
    <property type="match status" value="1"/>
</dbReference>
<comment type="caution">
    <text evidence="16">The sequence shown here is derived from an EMBL/GenBank/DDBJ whole genome shotgun (WGS) entry which is preliminary data.</text>
</comment>
<dbReference type="Pfam" id="PF00535">
    <property type="entry name" value="Glycos_transf_2"/>
    <property type="match status" value="1"/>
</dbReference>
<evidence type="ECO:0000259" key="15">
    <source>
        <dbReference type="Pfam" id="PF00535"/>
    </source>
</evidence>
<dbReference type="RefSeq" id="XP_056752748.1">
    <property type="nucleotide sequence ID" value="XM_056896963.1"/>
</dbReference>
<dbReference type="SUPFAM" id="SSF53448">
    <property type="entry name" value="Nucleotide-diphospho-sugar transferases"/>
    <property type="match status" value="1"/>
</dbReference>
<evidence type="ECO:0000313" key="17">
    <source>
        <dbReference type="Proteomes" id="UP001213799"/>
    </source>
</evidence>
<accession>A0AAD6H3X7</accession>
<keyword evidence="7 14" id="KW-0812">Transmembrane</keyword>
<dbReference type="InterPro" id="IPR029044">
    <property type="entry name" value="Nucleotide-diphossugar_trans"/>
</dbReference>
<dbReference type="Proteomes" id="UP001213799">
    <property type="component" value="Unassembled WGS sequence"/>
</dbReference>
<comment type="similarity">
    <text evidence="3">Belongs to the glycosyltransferase 2 family.</text>
</comment>
<evidence type="ECO:0000256" key="12">
    <source>
        <dbReference type="ARBA" id="ARBA00045097"/>
    </source>
</evidence>
<name>A0AAD6H3X7_9EURO</name>
<evidence type="ECO:0000256" key="13">
    <source>
        <dbReference type="SAM" id="MobiDB-lite"/>
    </source>
</evidence>
<comment type="catalytic activity">
    <reaction evidence="12">
        <text>a di-trans,poly-cis-dolichyl phosphate + UDP-alpha-D-glucose = a di-trans,poly-cis-dolichyl beta-D-glucosyl phosphate + UDP</text>
        <dbReference type="Rhea" id="RHEA:15401"/>
        <dbReference type="Rhea" id="RHEA-COMP:19498"/>
        <dbReference type="Rhea" id="RHEA-COMP:19502"/>
        <dbReference type="ChEBI" id="CHEBI:57525"/>
        <dbReference type="ChEBI" id="CHEBI:57683"/>
        <dbReference type="ChEBI" id="CHEBI:58223"/>
        <dbReference type="ChEBI" id="CHEBI:58885"/>
        <dbReference type="EC" id="2.4.1.117"/>
    </reaction>
    <physiologicalReaction direction="left-to-right" evidence="12">
        <dbReference type="Rhea" id="RHEA:15402"/>
    </physiologicalReaction>
</comment>
<dbReference type="AlphaFoldDB" id="A0AAD6H3X7"/>
<dbReference type="InterPro" id="IPR001173">
    <property type="entry name" value="Glyco_trans_2-like"/>
</dbReference>
<organism evidence="16 17">
    <name type="scientific">Penicillium hordei</name>
    <dbReference type="NCBI Taxonomy" id="40994"/>
    <lineage>
        <taxon>Eukaryota</taxon>
        <taxon>Fungi</taxon>
        <taxon>Dikarya</taxon>
        <taxon>Ascomycota</taxon>
        <taxon>Pezizomycotina</taxon>
        <taxon>Eurotiomycetes</taxon>
        <taxon>Eurotiomycetidae</taxon>
        <taxon>Eurotiales</taxon>
        <taxon>Aspergillaceae</taxon>
        <taxon>Penicillium</taxon>
    </lineage>
</organism>
<gene>
    <name evidence="16" type="ORF">N7537_005906</name>
</gene>
<reference evidence="16" key="2">
    <citation type="submission" date="2023-01" db="EMBL/GenBank/DDBJ databases">
        <authorList>
            <person name="Petersen C."/>
        </authorList>
    </citation>
    <scope>NUCLEOTIDE SEQUENCE</scope>
    <source>
        <strain evidence="16">IBT 12815</strain>
    </source>
</reference>